<name>A0A6S5RX06_9GAMM</name>
<feature type="chain" id="PRO_5028131089" description="Lipoprotein" evidence="1">
    <location>
        <begin position="20"/>
        <end position="266"/>
    </location>
</feature>
<dbReference type="PROSITE" id="PS51257">
    <property type="entry name" value="PROKAR_LIPOPROTEIN"/>
    <property type="match status" value="1"/>
</dbReference>
<protein>
    <recommendedName>
        <fullName evidence="4">Lipoprotein</fullName>
    </recommendedName>
</protein>
<evidence type="ECO:0000313" key="2">
    <source>
        <dbReference type="EMBL" id="BBT16726.1"/>
    </source>
</evidence>
<organism evidence="2 3">
    <name type="scientific">Metapseudomonas otitidis</name>
    <dbReference type="NCBI Taxonomy" id="319939"/>
    <lineage>
        <taxon>Bacteria</taxon>
        <taxon>Pseudomonadati</taxon>
        <taxon>Pseudomonadota</taxon>
        <taxon>Gammaproteobacteria</taxon>
        <taxon>Pseudomonadales</taxon>
        <taxon>Pseudomonadaceae</taxon>
        <taxon>Metapseudomonas</taxon>
    </lineage>
</organism>
<dbReference type="AlphaFoldDB" id="A0A6S5RX06"/>
<evidence type="ECO:0008006" key="4">
    <source>
        <dbReference type="Google" id="ProtNLM"/>
    </source>
</evidence>
<dbReference type="EMBL" id="AP022213">
    <property type="protein sequence ID" value="BBT16726.1"/>
    <property type="molecule type" value="Genomic_DNA"/>
</dbReference>
<evidence type="ECO:0000313" key="3">
    <source>
        <dbReference type="Proteomes" id="UP000515591"/>
    </source>
</evidence>
<accession>A0A6S5RX06</accession>
<reference evidence="2 3" key="1">
    <citation type="submission" date="2019-12" db="EMBL/GenBank/DDBJ databases">
        <title>complete genome sequences of Pseudomonas otitidis str. WP8-S17-CRE-03 isolated from wastewater treatment plant effluent.</title>
        <authorList>
            <person name="Sekizuka T."/>
            <person name="Itokawa K."/>
            <person name="Yatsu K."/>
            <person name="Inamine Y."/>
            <person name="Kuroda M."/>
        </authorList>
    </citation>
    <scope>NUCLEOTIDE SEQUENCE [LARGE SCALE GENOMIC DNA]</scope>
    <source>
        <strain evidence="2 3">WP8-S17-CRE-03</strain>
    </source>
</reference>
<dbReference type="RefSeq" id="WP_182852827.1">
    <property type="nucleotide sequence ID" value="NZ_AP022213.1"/>
</dbReference>
<evidence type="ECO:0000256" key="1">
    <source>
        <dbReference type="SAM" id="SignalP"/>
    </source>
</evidence>
<gene>
    <name evidence="2" type="ORF">WP8S17C03_27750</name>
</gene>
<proteinExistence type="predicted"/>
<sequence>MRVLCLFTLILTLAGCGSAPVLQGSQPLASNERIYSLARSVLLDEATPTLDHLDSEKDIVYMQEFGGGGVGLGLLAGPIGVAANVAMINAQTESDAALLRDKIGIKPRQVFLSRAQGKALKIVEKPGTGGAKIIPYLYVAKTENDQMLLAAALLIEQGEGASKWTGTYMYQLPEKYGKQQLANLDATQRQRLGGDLALGFDALIDYITHEQPPVAERSIRFKSDFLSPRFSFEQPGALISQSDDMAWVRTFTGVYALRKNNFDLQR</sequence>
<dbReference type="Proteomes" id="UP000515591">
    <property type="component" value="Chromosome"/>
</dbReference>
<keyword evidence="1" id="KW-0732">Signal</keyword>
<feature type="signal peptide" evidence="1">
    <location>
        <begin position="1"/>
        <end position="19"/>
    </location>
</feature>